<evidence type="ECO:0000313" key="10">
    <source>
        <dbReference type="Proteomes" id="UP000186058"/>
    </source>
</evidence>
<evidence type="ECO:0000256" key="6">
    <source>
        <dbReference type="ARBA" id="ARBA00022989"/>
    </source>
</evidence>
<keyword evidence="3 9" id="KW-0808">Transferase</keyword>
<gene>
    <name evidence="9" type="ORF">A3844_05620</name>
</gene>
<organism evidence="9 10">
    <name type="scientific">Paenibacillus helianthi</name>
    <dbReference type="NCBI Taxonomy" id="1349432"/>
    <lineage>
        <taxon>Bacteria</taxon>
        <taxon>Bacillati</taxon>
        <taxon>Bacillota</taxon>
        <taxon>Bacilli</taxon>
        <taxon>Bacillales</taxon>
        <taxon>Paenibacillaceae</taxon>
        <taxon>Paenibacillus</taxon>
    </lineage>
</organism>
<evidence type="ECO:0000256" key="7">
    <source>
        <dbReference type="ARBA" id="ARBA00023136"/>
    </source>
</evidence>
<feature type="domain" description="Glycosyltransferase 2-like" evidence="8">
    <location>
        <begin position="5"/>
        <end position="164"/>
    </location>
</feature>
<reference evidence="9 10" key="1">
    <citation type="submission" date="2016-03" db="EMBL/GenBank/DDBJ databases">
        <authorList>
            <person name="Sant'Anna F.H."/>
            <person name="Ambrosini A."/>
            <person name="Souza R."/>
            <person name="Bach E."/>
            <person name="Fernandes G."/>
            <person name="Balsanelli E."/>
            <person name="Baura V.A."/>
            <person name="Souza E.M."/>
            <person name="Passaglia L."/>
        </authorList>
    </citation>
    <scope>NUCLEOTIDE SEQUENCE [LARGE SCALE GENOMIC DNA]</scope>
    <source>
        <strain evidence="9 10">P26E</strain>
    </source>
</reference>
<keyword evidence="7" id="KW-0472">Membrane</keyword>
<dbReference type="PANTHER" id="PTHR48090:SF3">
    <property type="entry name" value="UNDECAPRENYL-PHOSPHATE 4-DEOXY-4-FORMAMIDO-L-ARABINOSE TRANSFERASE"/>
    <property type="match status" value="1"/>
</dbReference>
<comment type="caution">
    <text evidence="9">The sequence shown here is derived from an EMBL/GenBank/DDBJ whole genome shotgun (WGS) entry which is preliminary data.</text>
</comment>
<dbReference type="EMBL" id="LVWI01000003">
    <property type="protein sequence ID" value="OKP90505.1"/>
    <property type="molecule type" value="Genomic_DNA"/>
</dbReference>
<sequence>MIRLSVVAALYNKENSIRQLYDSIKNAMESRTESYEIVFVNDGSRDRSVGILDEIARSDSAVKVIHFEKNCGQTAAIWAGMKASGGELIALLDADMQTDPRDIFRLMPFIERVDFVNGKRMDRKAPLLRRTLLRLINGIRNFLTGDSLYDAQCPMKLMRREVAESFHLYSGMHRYLPTLAKMNGFSVIEVSVSHQGGRDGGYRYGAFNRIFVGFMDAVVIGRLQKRVIHYRIKGD</sequence>
<name>A0ABX3ES44_9BACL</name>
<dbReference type="PANTHER" id="PTHR48090">
    <property type="entry name" value="UNDECAPRENYL-PHOSPHATE 4-DEOXY-4-FORMAMIDO-L-ARABINOSE TRANSFERASE-RELATED"/>
    <property type="match status" value="1"/>
</dbReference>
<keyword evidence="2" id="KW-0328">Glycosyltransferase</keyword>
<dbReference type="GO" id="GO:0016740">
    <property type="term" value="F:transferase activity"/>
    <property type="evidence" value="ECO:0007669"/>
    <property type="project" value="UniProtKB-KW"/>
</dbReference>
<evidence type="ECO:0000256" key="5">
    <source>
        <dbReference type="ARBA" id="ARBA00022985"/>
    </source>
</evidence>
<keyword evidence="10" id="KW-1185">Reference proteome</keyword>
<dbReference type="InterPro" id="IPR001173">
    <property type="entry name" value="Glyco_trans_2-like"/>
</dbReference>
<dbReference type="SUPFAM" id="SSF53448">
    <property type="entry name" value="Nucleotide-diphospho-sugar transferases"/>
    <property type="match status" value="1"/>
</dbReference>
<evidence type="ECO:0000256" key="1">
    <source>
        <dbReference type="ARBA" id="ARBA00022475"/>
    </source>
</evidence>
<dbReference type="Pfam" id="PF00535">
    <property type="entry name" value="Glycos_transf_2"/>
    <property type="match status" value="1"/>
</dbReference>
<dbReference type="RefSeq" id="WP_074106857.1">
    <property type="nucleotide sequence ID" value="NZ_LVWI01000003.1"/>
</dbReference>
<proteinExistence type="predicted"/>
<evidence type="ECO:0000259" key="8">
    <source>
        <dbReference type="Pfam" id="PF00535"/>
    </source>
</evidence>
<evidence type="ECO:0000256" key="3">
    <source>
        <dbReference type="ARBA" id="ARBA00022679"/>
    </source>
</evidence>
<dbReference type="Proteomes" id="UP000186058">
    <property type="component" value="Unassembled WGS sequence"/>
</dbReference>
<keyword evidence="5" id="KW-0448">Lipopolysaccharide biosynthesis</keyword>
<dbReference type="Gene3D" id="3.90.550.10">
    <property type="entry name" value="Spore Coat Polysaccharide Biosynthesis Protein SpsA, Chain A"/>
    <property type="match status" value="1"/>
</dbReference>
<dbReference type="InterPro" id="IPR029044">
    <property type="entry name" value="Nucleotide-diphossugar_trans"/>
</dbReference>
<evidence type="ECO:0000313" key="9">
    <source>
        <dbReference type="EMBL" id="OKP90505.1"/>
    </source>
</evidence>
<dbReference type="InterPro" id="IPR050256">
    <property type="entry name" value="Glycosyltransferase_2"/>
</dbReference>
<dbReference type="CDD" id="cd04187">
    <property type="entry name" value="DPM1_like_bac"/>
    <property type="match status" value="1"/>
</dbReference>
<accession>A0ABX3ES44</accession>
<keyword evidence="6" id="KW-1133">Transmembrane helix</keyword>
<protein>
    <submittedName>
        <fullName evidence="9">Glycosyl transferase</fullName>
    </submittedName>
</protein>
<evidence type="ECO:0000256" key="2">
    <source>
        <dbReference type="ARBA" id="ARBA00022676"/>
    </source>
</evidence>
<evidence type="ECO:0000256" key="4">
    <source>
        <dbReference type="ARBA" id="ARBA00022692"/>
    </source>
</evidence>
<keyword evidence="1" id="KW-1003">Cell membrane</keyword>
<keyword evidence="4" id="KW-0812">Transmembrane</keyword>